<dbReference type="EMBL" id="GBXM01007227">
    <property type="protein sequence ID" value="JAI01351.1"/>
    <property type="molecule type" value="Transcribed_RNA"/>
</dbReference>
<reference evidence="1" key="1">
    <citation type="submission" date="2014-11" db="EMBL/GenBank/DDBJ databases">
        <authorList>
            <person name="Amaro Gonzalez C."/>
        </authorList>
    </citation>
    <scope>NUCLEOTIDE SEQUENCE</scope>
</reference>
<dbReference type="AlphaFoldDB" id="A0A0E9XHQ4"/>
<reference evidence="1" key="2">
    <citation type="journal article" date="2015" name="Fish Shellfish Immunol.">
        <title>Early steps in the European eel (Anguilla anguilla)-Vibrio vulnificus interaction in the gills: Role of the RtxA13 toxin.</title>
        <authorList>
            <person name="Callol A."/>
            <person name="Pajuelo D."/>
            <person name="Ebbesson L."/>
            <person name="Teles M."/>
            <person name="MacKenzie S."/>
            <person name="Amaro C."/>
        </authorList>
    </citation>
    <scope>NUCLEOTIDE SEQUENCE</scope>
</reference>
<protein>
    <submittedName>
        <fullName evidence="1">Uncharacterized protein</fullName>
    </submittedName>
</protein>
<organism evidence="1">
    <name type="scientific">Anguilla anguilla</name>
    <name type="common">European freshwater eel</name>
    <name type="synonym">Muraena anguilla</name>
    <dbReference type="NCBI Taxonomy" id="7936"/>
    <lineage>
        <taxon>Eukaryota</taxon>
        <taxon>Metazoa</taxon>
        <taxon>Chordata</taxon>
        <taxon>Craniata</taxon>
        <taxon>Vertebrata</taxon>
        <taxon>Euteleostomi</taxon>
        <taxon>Actinopterygii</taxon>
        <taxon>Neopterygii</taxon>
        <taxon>Teleostei</taxon>
        <taxon>Anguilliformes</taxon>
        <taxon>Anguillidae</taxon>
        <taxon>Anguilla</taxon>
    </lineage>
</organism>
<name>A0A0E9XHQ4_ANGAN</name>
<accession>A0A0E9XHQ4</accession>
<sequence length="65" mass="7495">MLLLKPCPVISVILLSHCLVDVCNSVNLSWFWLMPPFLFLPAPFLQLLRPLVFYAPFLQLLRPLS</sequence>
<evidence type="ECO:0000313" key="1">
    <source>
        <dbReference type="EMBL" id="JAI01351.1"/>
    </source>
</evidence>
<proteinExistence type="predicted"/>